<evidence type="ECO:0000313" key="2">
    <source>
        <dbReference type="EMBL" id="KAK9279621.1"/>
    </source>
</evidence>
<evidence type="ECO:0000313" key="3">
    <source>
        <dbReference type="Proteomes" id="UP001415857"/>
    </source>
</evidence>
<reference evidence="2 3" key="1">
    <citation type="journal article" date="2024" name="Plant J.">
        <title>Genome sequences and population genomics reveal climatic adaptation and genomic divergence between two closely related sweetgum species.</title>
        <authorList>
            <person name="Xu W.Q."/>
            <person name="Ren C.Q."/>
            <person name="Zhang X.Y."/>
            <person name="Comes H.P."/>
            <person name="Liu X.H."/>
            <person name="Li Y.G."/>
            <person name="Kettle C.J."/>
            <person name="Jalonen R."/>
            <person name="Gaisberger H."/>
            <person name="Ma Y.Z."/>
            <person name="Qiu Y.X."/>
        </authorList>
    </citation>
    <scope>NUCLEOTIDE SEQUENCE [LARGE SCALE GENOMIC DNA]</scope>
    <source>
        <strain evidence="2">Hangzhou</strain>
    </source>
</reference>
<accession>A0AAP0RK30</accession>
<dbReference type="EMBL" id="JBBPBK010000008">
    <property type="protein sequence ID" value="KAK9279621.1"/>
    <property type="molecule type" value="Genomic_DNA"/>
</dbReference>
<dbReference type="PANTHER" id="PTHR33356:SF16">
    <property type="entry name" value="G PATCH DOMAIN PROTEIN"/>
    <property type="match status" value="1"/>
</dbReference>
<keyword evidence="3" id="KW-1185">Reference proteome</keyword>
<feature type="compositionally biased region" description="Acidic residues" evidence="1">
    <location>
        <begin position="61"/>
        <end position="73"/>
    </location>
</feature>
<feature type="region of interest" description="Disordered" evidence="1">
    <location>
        <begin position="345"/>
        <end position="370"/>
    </location>
</feature>
<organism evidence="2 3">
    <name type="scientific">Liquidambar formosana</name>
    <name type="common">Formosan gum</name>
    <dbReference type="NCBI Taxonomy" id="63359"/>
    <lineage>
        <taxon>Eukaryota</taxon>
        <taxon>Viridiplantae</taxon>
        <taxon>Streptophyta</taxon>
        <taxon>Embryophyta</taxon>
        <taxon>Tracheophyta</taxon>
        <taxon>Spermatophyta</taxon>
        <taxon>Magnoliopsida</taxon>
        <taxon>eudicotyledons</taxon>
        <taxon>Gunneridae</taxon>
        <taxon>Pentapetalae</taxon>
        <taxon>Saxifragales</taxon>
        <taxon>Altingiaceae</taxon>
        <taxon>Liquidambar</taxon>
    </lineage>
</organism>
<name>A0AAP0RK30_LIQFO</name>
<dbReference type="AlphaFoldDB" id="A0AAP0RK30"/>
<sequence length="370" mass="41022">MAVDLHDDGELLLPPHFLTDDDIISEMQQHIKHKGSAETRTGLAWEISSGFSSCGSSSVESEMDSTEAESEDEDYVAQLTRRMAQYMLQEEDDEHSHPIIGSENTKLWGFDNSPQSKLWSALGSNHGSTKGSSETTKSNNEEPNYHHGQILSSRPLKPTPSLAHVKNPNVWAQSNHALTHDQLRAIRFYQLKNQQLMKQQGTEYREQGEKITQQLHPKQQFQHIQHRGRACGRFGNGRSNRPLDLSSSAWPPLQQQQQNQQTGSGMRAVFLGGSGSRSGSSGTGVFLPPGTLNSSEPRKKPGCSTVLIPARVVQALKLHYDSMGNLSQYDAAGFLMQNEASMGAASSTGSFSQQKHMNHHEMGLPQEWTY</sequence>
<feature type="region of interest" description="Disordered" evidence="1">
    <location>
        <begin position="119"/>
        <end position="164"/>
    </location>
</feature>
<comment type="caution">
    <text evidence="2">The sequence shown here is derived from an EMBL/GenBank/DDBJ whole genome shotgun (WGS) entry which is preliminary data.</text>
</comment>
<feature type="compositionally biased region" description="Low complexity" evidence="1">
    <location>
        <begin position="127"/>
        <end position="138"/>
    </location>
</feature>
<feature type="compositionally biased region" description="Polar residues" evidence="1">
    <location>
        <begin position="345"/>
        <end position="355"/>
    </location>
</feature>
<dbReference type="Proteomes" id="UP001415857">
    <property type="component" value="Unassembled WGS sequence"/>
</dbReference>
<protein>
    <submittedName>
        <fullName evidence="2">Uncharacterized protein</fullName>
    </submittedName>
</protein>
<gene>
    <name evidence="2" type="ORF">L1049_013300</name>
</gene>
<feature type="region of interest" description="Disordered" evidence="1">
    <location>
        <begin position="53"/>
        <end position="73"/>
    </location>
</feature>
<dbReference type="PANTHER" id="PTHR33356">
    <property type="entry name" value="TIP41-LIKE PROTEIN"/>
    <property type="match status" value="1"/>
</dbReference>
<proteinExistence type="predicted"/>
<evidence type="ECO:0000256" key="1">
    <source>
        <dbReference type="SAM" id="MobiDB-lite"/>
    </source>
</evidence>